<evidence type="ECO:0000313" key="2">
    <source>
        <dbReference type="Proteomes" id="UP000034893"/>
    </source>
</evidence>
<proteinExistence type="predicted"/>
<dbReference type="Proteomes" id="UP000034893">
    <property type="component" value="Unassembled WGS sequence"/>
</dbReference>
<name>A0A0G0LDU6_9BACT</name>
<comment type="caution">
    <text evidence="1">The sequence shown here is derived from an EMBL/GenBank/DDBJ whole genome shotgun (WGS) entry which is preliminary data.</text>
</comment>
<protein>
    <submittedName>
        <fullName evidence="1">Uncharacterized protein</fullName>
    </submittedName>
</protein>
<dbReference type="Gene3D" id="3.40.50.150">
    <property type="entry name" value="Vaccinia Virus protein VP39"/>
    <property type="match status" value="1"/>
</dbReference>
<dbReference type="PATRIC" id="fig|1618414.3.peg.68"/>
<accession>A0A0G0LDU6</accession>
<reference evidence="1 2" key="1">
    <citation type="journal article" date="2015" name="Nature">
        <title>rRNA introns, odd ribosomes, and small enigmatic genomes across a large radiation of phyla.</title>
        <authorList>
            <person name="Brown C.T."/>
            <person name="Hug L.A."/>
            <person name="Thomas B.C."/>
            <person name="Sharon I."/>
            <person name="Castelle C.J."/>
            <person name="Singh A."/>
            <person name="Wilkins M.J."/>
            <person name="Williams K.H."/>
            <person name="Banfield J.F."/>
        </authorList>
    </citation>
    <scope>NUCLEOTIDE SEQUENCE [LARGE SCALE GENOMIC DNA]</scope>
</reference>
<dbReference type="InterPro" id="IPR029063">
    <property type="entry name" value="SAM-dependent_MTases_sf"/>
</dbReference>
<organism evidence="1 2">
    <name type="scientific">Candidatus Curtissbacteria bacterium GW2011_GWC2_38_9</name>
    <dbReference type="NCBI Taxonomy" id="1618414"/>
    <lineage>
        <taxon>Bacteria</taxon>
        <taxon>Candidatus Curtissiibacteriota</taxon>
    </lineage>
</organism>
<dbReference type="AlphaFoldDB" id="A0A0G0LDU6"/>
<sequence>MNDLLTELGQLINKKNLSRGAKKRLRVDLNAISLRLVKFEYETSGIVENTFDVPETFRRMYKHLDTYSKIAKTWSSILSNLPIDKQTNILDLCPGYAPKIELALFYLGYRGTVTIIDEDNTSMKQLVKFMALFNPQFKIVTMKRDLFSPLKEKFHLAVGNHIIDDLILHYFAKKAGINTNEFYENEQALVDFWKRVLLNKNENQKEITQKISDIFKTIIANGGYLCLSQYKSYMDKMLDLEKEFLFSRAVFTKIIKNLMRSEFINLNVKNYEAKNQYFSAHDVVILKKTK</sequence>
<dbReference type="SUPFAM" id="SSF53335">
    <property type="entry name" value="S-adenosyl-L-methionine-dependent methyltransferases"/>
    <property type="match status" value="1"/>
</dbReference>
<evidence type="ECO:0000313" key="1">
    <source>
        <dbReference type="EMBL" id="KKQ90078.1"/>
    </source>
</evidence>
<gene>
    <name evidence="1" type="ORF">UT12_C0002G0009</name>
</gene>
<dbReference type="EMBL" id="LBVP01000002">
    <property type="protein sequence ID" value="KKQ90078.1"/>
    <property type="molecule type" value="Genomic_DNA"/>
</dbReference>